<sequence>MEILPDGVDHGARVDHIAQVLRAVEQAGHRPQ</sequence>
<organism evidence="1 2">
    <name type="scientific">Streptomyces afghaniensis 772</name>
    <dbReference type="NCBI Taxonomy" id="1283301"/>
    <lineage>
        <taxon>Bacteria</taxon>
        <taxon>Bacillati</taxon>
        <taxon>Actinomycetota</taxon>
        <taxon>Actinomycetes</taxon>
        <taxon>Kitasatosporales</taxon>
        <taxon>Streptomycetaceae</taxon>
        <taxon>Streptomyces</taxon>
    </lineage>
</organism>
<gene>
    <name evidence="1" type="ORF">STAFG_6496</name>
</gene>
<evidence type="ECO:0000313" key="2">
    <source>
        <dbReference type="Proteomes" id="UP000015001"/>
    </source>
</evidence>
<accession>S4NDU5</accession>
<name>S4NDU5_9ACTN</name>
<dbReference type="Proteomes" id="UP000015001">
    <property type="component" value="Unassembled WGS sequence"/>
</dbReference>
<dbReference type="AlphaFoldDB" id="S4NDU5"/>
<reference evidence="1 2" key="1">
    <citation type="submission" date="2013-02" db="EMBL/GenBank/DDBJ databases">
        <title>Draft Genome Sequence of Streptomyces afghaniensis, Which Produces Compounds of the Julimycin B-Complex.</title>
        <authorList>
            <person name="Gruening B.A."/>
            <person name="Praeg A."/>
            <person name="Erxleben A."/>
            <person name="Guenther S."/>
            <person name="Fiedler H.-P."/>
            <person name="Goodfellow M."/>
            <person name="Mueller M."/>
        </authorList>
    </citation>
    <scope>NUCLEOTIDE SEQUENCE [LARGE SCALE GENOMIC DNA]</scope>
    <source>
        <strain evidence="1 2">772</strain>
    </source>
</reference>
<evidence type="ECO:0000313" key="1">
    <source>
        <dbReference type="EMBL" id="EPJ36489.1"/>
    </source>
</evidence>
<dbReference type="HOGENOM" id="CLU_3391553_0_0_11"/>
<keyword evidence="2" id="KW-1185">Reference proteome</keyword>
<comment type="caution">
    <text evidence="1">The sequence shown here is derived from an EMBL/GenBank/DDBJ whole genome shotgun (WGS) entry which is preliminary data.</text>
</comment>
<protein>
    <submittedName>
        <fullName evidence="1">Uncharacterized protein</fullName>
    </submittedName>
</protein>
<proteinExistence type="predicted"/>
<dbReference type="EMBL" id="AOPY01001562">
    <property type="protein sequence ID" value="EPJ36489.1"/>
    <property type="molecule type" value="Genomic_DNA"/>
</dbReference>